<proteinExistence type="predicted"/>
<protein>
    <submittedName>
        <fullName evidence="1">Uncharacterized protein</fullName>
    </submittedName>
</protein>
<keyword evidence="2" id="KW-1185">Reference proteome</keyword>
<evidence type="ECO:0000313" key="1">
    <source>
        <dbReference type="EMBL" id="CAE7449268.1"/>
    </source>
</evidence>
<reference evidence="1" key="1">
    <citation type="submission" date="2021-02" db="EMBL/GenBank/DDBJ databases">
        <authorList>
            <person name="Dougan E. K."/>
            <person name="Rhodes N."/>
            <person name="Thang M."/>
            <person name="Chan C."/>
        </authorList>
    </citation>
    <scope>NUCLEOTIDE SEQUENCE</scope>
</reference>
<evidence type="ECO:0000313" key="2">
    <source>
        <dbReference type="Proteomes" id="UP000604046"/>
    </source>
</evidence>
<name>A0A812RPX1_9DINO</name>
<dbReference type="AlphaFoldDB" id="A0A812RPX1"/>
<organism evidence="1 2">
    <name type="scientific">Symbiodinium natans</name>
    <dbReference type="NCBI Taxonomy" id="878477"/>
    <lineage>
        <taxon>Eukaryota</taxon>
        <taxon>Sar</taxon>
        <taxon>Alveolata</taxon>
        <taxon>Dinophyceae</taxon>
        <taxon>Suessiales</taxon>
        <taxon>Symbiodiniaceae</taxon>
        <taxon>Symbiodinium</taxon>
    </lineage>
</organism>
<comment type="caution">
    <text evidence="1">The sequence shown here is derived from an EMBL/GenBank/DDBJ whole genome shotgun (WGS) entry which is preliminary data.</text>
</comment>
<dbReference type="OrthoDB" id="430805at2759"/>
<sequence>MLQNRRRVHDVQARCEAAAKEAEARNATLRRSLKQGGLERGGAARLFVNALPALDAQAVEVCLPWPTKIKKIEPRTRGPPQCRSSQGPVRVEVHGGYKLPAMLHERLWKSLSPPGQEVLAAQSLESKDTHICIYIYIYTI</sequence>
<gene>
    <name evidence="1" type="ORF">SNAT2548_LOCUS24545</name>
</gene>
<dbReference type="Proteomes" id="UP000604046">
    <property type="component" value="Unassembled WGS sequence"/>
</dbReference>
<dbReference type="EMBL" id="CAJNDS010002361">
    <property type="protein sequence ID" value="CAE7449268.1"/>
    <property type="molecule type" value="Genomic_DNA"/>
</dbReference>
<accession>A0A812RPX1</accession>